<dbReference type="PROSITE" id="PS00571">
    <property type="entry name" value="AMIDASES"/>
    <property type="match status" value="1"/>
</dbReference>
<evidence type="ECO:0000256" key="4">
    <source>
        <dbReference type="ARBA" id="ARBA00022801"/>
    </source>
</evidence>
<feature type="active site" description="Charge relay system" evidence="5">
    <location>
        <position position="213"/>
    </location>
</feature>
<evidence type="ECO:0000256" key="6">
    <source>
        <dbReference type="PIRSR" id="PIRSR001221-2"/>
    </source>
</evidence>
<gene>
    <name evidence="8" type="ORF">LTR84_003706</name>
</gene>
<feature type="binding site" evidence="6">
    <location>
        <begin position="234"/>
        <end position="237"/>
    </location>
    <ligand>
        <name>substrate</name>
    </ligand>
</feature>
<comment type="catalytic activity">
    <reaction evidence="1">
        <text>a monocarboxylic acid amide + H2O = a monocarboxylate + NH4(+)</text>
        <dbReference type="Rhea" id="RHEA:12020"/>
        <dbReference type="ChEBI" id="CHEBI:15377"/>
        <dbReference type="ChEBI" id="CHEBI:28938"/>
        <dbReference type="ChEBI" id="CHEBI:35757"/>
        <dbReference type="ChEBI" id="CHEBI:83628"/>
        <dbReference type="EC" id="3.5.1.4"/>
    </reaction>
</comment>
<dbReference type="EMBL" id="JAVRRD010000017">
    <property type="protein sequence ID" value="KAK5050425.1"/>
    <property type="molecule type" value="Genomic_DNA"/>
</dbReference>
<dbReference type="Proteomes" id="UP001358417">
    <property type="component" value="Unassembled WGS sequence"/>
</dbReference>
<feature type="active site" description="Acyl-ester intermediate" evidence="5">
    <location>
        <position position="237"/>
    </location>
</feature>
<dbReference type="GO" id="GO:0004040">
    <property type="term" value="F:amidase activity"/>
    <property type="evidence" value="ECO:0007669"/>
    <property type="project" value="UniProtKB-EC"/>
</dbReference>
<dbReference type="RefSeq" id="XP_064705011.1">
    <property type="nucleotide sequence ID" value="XM_064847290.1"/>
</dbReference>
<name>A0AAV9N605_9EURO</name>
<evidence type="ECO:0000256" key="3">
    <source>
        <dbReference type="ARBA" id="ARBA00012922"/>
    </source>
</evidence>
<accession>A0AAV9N605</accession>
<evidence type="ECO:0000313" key="9">
    <source>
        <dbReference type="Proteomes" id="UP001358417"/>
    </source>
</evidence>
<comment type="caution">
    <text evidence="8">The sequence shown here is derived from an EMBL/GenBank/DDBJ whole genome shotgun (WGS) entry which is preliminary data.</text>
</comment>
<proteinExistence type="inferred from homology"/>
<dbReference type="SUPFAM" id="SSF75304">
    <property type="entry name" value="Amidase signature (AS) enzymes"/>
    <property type="match status" value="1"/>
</dbReference>
<dbReference type="GeneID" id="89971889"/>
<dbReference type="InterPro" id="IPR020556">
    <property type="entry name" value="Amidase_CS"/>
</dbReference>
<keyword evidence="9" id="KW-1185">Reference proteome</keyword>
<evidence type="ECO:0000259" key="7">
    <source>
        <dbReference type="Pfam" id="PF01425"/>
    </source>
</evidence>
<feature type="active site" description="Charge relay system" evidence="5">
    <location>
        <position position="137"/>
    </location>
</feature>
<feature type="binding site" evidence="6">
    <location>
        <position position="213"/>
    </location>
    <ligand>
        <name>substrate</name>
    </ligand>
</feature>
<dbReference type="PANTHER" id="PTHR46072">
    <property type="entry name" value="AMIDASE-RELATED-RELATED"/>
    <property type="match status" value="1"/>
</dbReference>
<keyword evidence="4" id="KW-0378">Hydrolase</keyword>
<dbReference type="Gene3D" id="3.90.1300.10">
    <property type="entry name" value="Amidase signature (AS) domain"/>
    <property type="match status" value="1"/>
</dbReference>
<dbReference type="EC" id="3.5.1.4" evidence="3"/>
<dbReference type="PIRSF" id="PIRSF001221">
    <property type="entry name" value="Amidase_fungi"/>
    <property type="match status" value="1"/>
</dbReference>
<evidence type="ECO:0000256" key="2">
    <source>
        <dbReference type="ARBA" id="ARBA00009199"/>
    </source>
</evidence>
<dbReference type="PANTHER" id="PTHR46072:SF5">
    <property type="entry name" value="GENERAL AMIDASE-C"/>
    <property type="match status" value="1"/>
</dbReference>
<dbReference type="AlphaFoldDB" id="A0AAV9N605"/>
<organism evidence="8 9">
    <name type="scientific">Exophiala bonariae</name>
    <dbReference type="NCBI Taxonomy" id="1690606"/>
    <lineage>
        <taxon>Eukaryota</taxon>
        <taxon>Fungi</taxon>
        <taxon>Dikarya</taxon>
        <taxon>Ascomycota</taxon>
        <taxon>Pezizomycotina</taxon>
        <taxon>Eurotiomycetes</taxon>
        <taxon>Chaetothyriomycetidae</taxon>
        <taxon>Chaetothyriales</taxon>
        <taxon>Herpotrichiellaceae</taxon>
        <taxon>Exophiala</taxon>
    </lineage>
</organism>
<comment type="similarity">
    <text evidence="2">Belongs to the amidase family.</text>
</comment>
<dbReference type="InterPro" id="IPR023631">
    <property type="entry name" value="Amidase_dom"/>
</dbReference>
<protein>
    <recommendedName>
        <fullName evidence="3">amidase</fullName>
        <ecNumber evidence="3">3.5.1.4</ecNumber>
    </recommendedName>
</protein>
<sequence>MVQDWRSLVAQKRAEVAKQLPQEWRLPTEIMSTISETANVSVLDVPAKCGILSAKEIDITENHDAVDLVEKMAKKELTSSEVTLAFCKRAAIAHQLTNCLTEMFFGQAQERAKFLDEYLEKEGKPMGPLHGMPVSLKDSFNVKGVSSTIGYVSFINKKPADFNSPLVEILLKAGAVLYVKTNIPQTLMTADSENNVFGRTLNPCNLSLTAGGSSGGEGALVGIRGSILGVGTDIAGSIRIPALCCGAYGFKPSTDRIPQGGQANPSRDGWAGIIPLAGPLAQSPRDLRLFLETVIKSKPWDFDASARAKPWDSVSTKSSLTIGLIYECPSWPVSPPVLRSIQTAAKKLESAGHKVIPIAKFPSYSEVTELAFGFFDIDNAETGHKFIVDSGEPVVKSVADMYSPPPGGRPTRTLDNFLDMTASRSEIQETWHKIFIENDLDVVIAPGAQKTAVPHDTFKLPPYTTYWNLLDYPACVIPYLRADKSIDVARAEYQEDYDASAVDGAPCSIQVVARPEHDEELIAAVEIIARGLGV</sequence>
<dbReference type="InterPro" id="IPR036928">
    <property type="entry name" value="AS_sf"/>
</dbReference>
<evidence type="ECO:0000256" key="1">
    <source>
        <dbReference type="ARBA" id="ARBA00001311"/>
    </source>
</evidence>
<evidence type="ECO:0000256" key="5">
    <source>
        <dbReference type="PIRSR" id="PIRSR001221-1"/>
    </source>
</evidence>
<dbReference type="Pfam" id="PF01425">
    <property type="entry name" value="Amidase"/>
    <property type="match status" value="1"/>
</dbReference>
<feature type="domain" description="Amidase" evidence="7">
    <location>
        <begin position="81"/>
        <end position="521"/>
    </location>
</feature>
<feature type="binding site" evidence="6">
    <location>
        <position position="187"/>
    </location>
    <ligand>
        <name>substrate</name>
    </ligand>
</feature>
<reference evidence="8 9" key="1">
    <citation type="submission" date="2023-08" db="EMBL/GenBank/DDBJ databases">
        <title>Black Yeasts Isolated from many extreme environments.</title>
        <authorList>
            <person name="Coleine C."/>
            <person name="Stajich J.E."/>
            <person name="Selbmann L."/>
        </authorList>
    </citation>
    <scope>NUCLEOTIDE SEQUENCE [LARGE SCALE GENOMIC DNA]</scope>
    <source>
        <strain evidence="8 9">CCFEE 5792</strain>
    </source>
</reference>
<evidence type="ECO:0000313" key="8">
    <source>
        <dbReference type="EMBL" id="KAK5050425.1"/>
    </source>
</evidence>